<organism evidence="1 2">
    <name type="scientific">Trifolium pratense</name>
    <name type="common">Red clover</name>
    <dbReference type="NCBI Taxonomy" id="57577"/>
    <lineage>
        <taxon>Eukaryota</taxon>
        <taxon>Viridiplantae</taxon>
        <taxon>Streptophyta</taxon>
        <taxon>Embryophyta</taxon>
        <taxon>Tracheophyta</taxon>
        <taxon>Spermatophyta</taxon>
        <taxon>Magnoliopsida</taxon>
        <taxon>eudicotyledons</taxon>
        <taxon>Gunneridae</taxon>
        <taxon>Pentapetalae</taxon>
        <taxon>rosids</taxon>
        <taxon>fabids</taxon>
        <taxon>Fabales</taxon>
        <taxon>Fabaceae</taxon>
        <taxon>Papilionoideae</taxon>
        <taxon>50 kb inversion clade</taxon>
        <taxon>NPAAA clade</taxon>
        <taxon>Hologalegina</taxon>
        <taxon>IRL clade</taxon>
        <taxon>Trifolieae</taxon>
        <taxon>Trifolium</taxon>
    </lineage>
</organism>
<evidence type="ECO:0000313" key="2">
    <source>
        <dbReference type="Proteomes" id="UP001177021"/>
    </source>
</evidence>
<protein>
    <submittedName>
        <fullName evidence="1">Uncharacterized protein</fullName>
    </submittedName>
</protein>
<evidence type="ECO:0000313" key="1">
    <source>
        <dbReference type="EMBL" id="CAJ2659483.1"/>
    </source>
</evidence>
<accession>A0ACB0KSM1</accession>
<proteinExistence type="predicted"/>
<reference evidence="1" key="1">
    <citation type="submission" date="2023-10" db="EMBL/GenBank/DDBJ databases">
        <authorList>
            <person name="Rodriguez Cubillos JULIANA M."/>
            <person name="De Vega J."/>
        </authorList>
    </citation>
    <scope>NUCLEOTIDE SEQUENCE</scope>
</reference>
<name>A0ACB0KSM1_TRIPR</name>
<gene>
    <name evidence="1" type="ORF">MILVUS5_LOCUS25655</name>
</gene>
<dbReference type="EMBL" id="CASHSV030000311">
    <property type="protein sequence ID" value="CAJ2659483.1"/>
    <property type="molecule type" value="Genomic_DNA"/>
</dbReference>
<keyword evidence="2" id="KW-1185">Reference proteome</keyword>
<sequence>MHESYHSIKPQRGAVNEVDVNGQKLNRNNKCGARAVRNRIYDPENGTSCHQCRQKRNVFRAACKNPGAGKPCLLKFCHSCLKNRYGEIAQEVDLLSDWMCPKCRGICNCSICMKQRGQQPTGRLARKSKARGFTSVSEMLCKESSEELELSNSADLPIKEHTSEKELVAGLSGEPDGINALKDDHVKSKKVKREIKEEIPFPTCMELTTILDIEFTQEDVGNVLQFLEFCRIFEKALDIKKEEPGAILRALRSGQNTLVVEFQTKLLNLIDSELESSPKTASDGKNSWLKVLEELTIASDLVLKDFPVDWLKKGNSGYCNLDMSNKLSLLNFICDEALGTLKLRKYMDEQNEIFAEEKKAAKTKVAEAKEKERSLKQKLKDEIAKPVISNEDSLSNSAHAALLAKIKSEAAEARAELIGAKGTMPKRNQCCETLRIEREYLDNNGKALWKLRSYNDDVFLLQDVKINDEDASEVDEKWFVYAPEQKEEVNKYISSRRV</sequence>
<comment type="caution">
    <text evidence="1">The sequence shown here is derived from an EMBL/GenBank/DDBJ whole genome shotgun (WGS) entry which is preliminary data.</text>
</comment>
<dbReference type="Proteomes" id="UP001177021">
    <property type="component" value="Unassembled WGS sequence"/>
</dbReference>